<dbReference type="NCBIfam" id="TIGR00350">
    <property type="entry name" value="lytR_cpsA_psr"/>
    <property type="match status" value="1"/>
</dbReference>
<gene>
    <name evidence="3" type="ORF">CDL18_06865</name>
</gene>
<dbReference type="EMBL" id="NIHM01000007">
    <property type="protein sequence ID" value="PLT55893.1"/>
    <property type="molecule type" value="Genomic_DNA"/>
</dbReference>
<dbReference type="Proteomes" id="UP000234849">
    <property type="component" value="Unassembled WGS sequence"/>
</dbReference>
<organism evidence="3 4">
    <name type="scientific">Mediterraneibacter gnavus</name>
    <name type="common">Ruminococcus gnavus</name>
    <dbReference type="NCBI Taxonomy" id="33038"/>
    <lineage>
        <taxon>Bacteria</taxon>
        <taxon>Bacillati</taxon>
        <taxon>Bacillota</taxon>
        <taxon>Clostridia</taxon>
        <taxon>Lachnospirales</taxon>
        <taxon>Lachnospiraceae</taxon>
        <taxon>Mediterraneibacter</taxon>
    </lineage>
</organism>
<accession>A0A2N5NJ47</accession>
<comment type="caution">
    <text evidence="3">The sequence shown here is derived from an EMBL/GenBank/DDBJ whole genome shotgun (WGS) entry which is preliminary data.</text>
</comment>
<dbReference type="RefSeq" id="WP_101879518.1">
    <property type="nucleotide sequence ID" value="NZ_JADNGF010000006.1"/>
</dbReference>
<evidence type="ECO:0000259" key="2">
    <source>
        <dbReference type="Pfam" id="PF03816"/>
    </source>
</evidence>
<dbReference type="PANTHER" id="PTHR33392:SF6">
    <property type="entry name" value="POLYISOPRENYL-TEICHOIC ACID--PEPTIDOGLYCAN TEICHOIC ACID TRANSFERASE TAGU"/>
    <property type="match status" value="1"/>
</dbReference>
<sequence>MKKTKDKAKIVIIILAVIAVIAAAGAVYAGMQNKKADKEKEEVSAEPESTDGSSYITYNGKKYKYNSDLRTMLFMGVDKNEVVTVKENTGRSGQSDCLILLVLDTDKKATTLLEISRDSMADVKIYGIDGDYMATETAQIATQYAYGDGEKRSCQLTREAVSNLLYDIPIHDYLSLNMSGIVPIVDQIGGVTMTVPEDYTAIDPAFVQGSTITLNGELTEKYIRSRDTSVLGSNEQRMERQTQFVQALLEKVKSTEDGGNSMLRQFWQVGQPYITTDLSLDMLEKIASYDMNPEILKVPGEVQAGEEHDEFHVDDASLQEMIINIFYKEVES</sequence>
<dbReference type="PANTHER" id="PTHR33392">
    <property type="entry name" value="POLYISOPRENYL-TEICHOIC ACID--PEPTIDOGLYCAN TEICHOIC ACID TRANSFERASE TAGU"/>
    <property type="match status" value="1"/>
</dbReference>
<proteinExistence type="inferred from homology"/>
<reference evidence="3 4" key="1">
    <citation type="journal article" date="2017" name="Genome Med.">
        <title>A novel Ruminococcus gnavus clade enriched in inflammatory bowel disease patients.</title>
        <authorList>
            <person name="Hall A.B."/>
            <person name="Yassour M."/>
            <person name="Sauk J."/>
            <person name="Garner A."/>
            <person name="Jiang X."/>
            <person name="Arthur T."/>
            <person name="Lagoudas G.K."/>
            <person name="Vatanen T."/>
            <person name="Fornelos N."/>
            <person name="Wilson R."/>
            <person name="Bertha M."/>
            <person name="Cohen M."/>
            <person name="Garber J."/>
            <person name="Khalili H."/>
            <person name="Gevers D."/>
            <person name="Ananthakrishnan A.N."/>
            <person name="Kugathasan S."/>
            <person name="Lander E.S."/>
            <person name="Blainey P."/>
            <person name="Vlamakis H."/>
            <person name="Xavier R.J."/>
            <person name="Huttenhower C."/>
        </authorList>
    </citation>
    <scope>NUCLEOTIDE SEQUENCE [LARGE SCALE GENOMIC DNA]</scope>
    <source>
        <strain evidence="3 4">RJX1118</strain>
    </source>
</reference>
<comment type="similarity">
    <text evidence="1">Belongs to the LytR/CpsA/Psr (LCP) family.</text>
</comment>
<feature type="domain" description="Cell envelope-related transcriptional attenuator" evidence="2">
    <location>
        <begin position="95"/>
        <end position="253"/>
    </location>
</feature>
<dbReference type="Pfam" id="PF03816">
    <property type="entry name" value="LytR_cpsA_psr"/>
    <property type="match status" value="1"/>
</dbReference>
<dbReference type="InterPro" id="IPR004474">
    <property type="entry name" value="LytR_CpsA_psr"/>
</dbReference>
<dbReference type="AlphaFoldDB" id="A0A2N5NJ47"/>
<name>A0A2N5NJ47_MEDGN</name>
<evidence type="ECO:0000313" key="3">
    <source>
        <dbReference type="EMBL" id="PLT55893.1"/>
    </source>
</evidence>
<protein>
    <recommendedName>
        <fullName evidence="2">Cell envelope-related transcriptional attenuator domain-containing protein</fullName>
    </recommendedName>
</protein>
<dbReference type="Gene3D" id="3.40.630.190">
    <property type="entry name" value="LCP protein"/>
    <property type="match status" value="1"/>
</dbReference>
<evidence type="ECO:0000313" key="4">
    <source>
        <dbReference type="Proteomes" id="UP000234849"/>
    </source>
</evidence>
<dbReference type="InterPro" id="IPR050922">
    <property type="entry name" value="LytR/CpsA/Psr_CW_biosynth"/>
</dbReference>
<evidence type="ECO:0000256" key="1">
    <source>
        <dbReference type="ARBA" id="ARBA00006068"/>
    </source>
</evidence>